<evidence type="ECO:0000256" key="3">
    <source>
        <dbReference type="PIRNR" id="PIRNR037489"/>
    </source>
</evidence>
<evidence type="ECO:0000256" key="2">
    <source>
        <dbReference type="ARBA" id="ARBA00022723"/>
    </source>
</evidence>
<protein>
    <recommendedName>
        <fullName evidence="3">GTP cyclohydrolase 1 type 2 homolog</fullName>
    </recommendedName>
</protein>
<evidence type="ECO:0000256" key="1">
    <source>
        <dbReference type="ARBA" id="ARBA00006964"/>
    </source>
</evidence>
<dbReference type="InterPro" id="IPR015867">
    <property type="entry name" value="N-reg_PII/ATP_PRibTrfase_C"/>
</dbReference>
<dbReference type="SUPFAM" id="SSF102705">
    <property type="entry name" value="NIF3 (NGG1p interacting factor 3)-like"/>
    <property type="match status" value="1"/>
</dbReference>
<dbReference type="PANTHER" id="PTHR13799">
    <property type="entry name" value="NGG1 INTERACTING FACTOR 3"/>
    <property type="match status" value="1"/>
</dbReference>
<keyword evidence="2 3" id="KW-0479">Metal-binding</keyword>
<comment type="caution">
    <text evidence="4">The sequence shown here is derived from an EMBL/GenBank/DDBJ whole genome shotgun (WGS) entry which is preliminary data.</text>
</comment>
<dbReference type="EMBL" id="QKZR01000001">
    <property type="protein sequence ID" value="PZX43402.1"/>
    <property type="molecule type" value="Genomic_DNA"/>
</dbReference>
<gene>
    <name evidence="4" type="ORF">LX97_00402</name>
</gene>
<dbReference type="Proteomes" id="UP000248584">
    <property type="component" value="Unassembled WGS sequence"/>
</dbReference>
<dbReference type="NCBIfam" id="TIGR00486">
    <property type="entry name" value="YbgI_SA1388"/>
    <property type="match status" value="1"/>
</dbReference>
<dbReference type="PANTHER" id="PTHR13799:SF14">
    <property type="entry name" value="GTP CYCLOHYDROLASE 1 TYPE 2 HOMOLOG"/>
    <property type="match status" value="1"/>
</dbReference>
<keyword evidence="5" id="KW-1185">Reference proteome</keyword>
<name>A0ABX5Q023_9FLAO</name>
<dbReference type="InterPro" id="IPR036069">
    <property type="entry name" value="DUF34/NIF3_sf"/>
</dbReference>
<organism evidence="4 5">
    <name type="scientific">Nonlabens dokdonensis</name>
    <dbReference type="NCBI Taxonomy" id="328515"/>
    <lineage>
        <taxon>Bacteria</taxon>
        <taxon>Pseudomonadati</taxon>
        <taxon>Bacteroidota</taxon>
        <taxon>Flavobacteriia</taxon>
        <taxon>Flavobacteriales</taxon>
        <taxon>Flavobacteriaceae</taxon>
        <taxon>Nonlabens</taxon>
    </lineage>
</organism>
<dbReference type="PIRSF" id="PIRSF037489">
    <property type="entry name" value="UCP037489_NIF3_YqfO"/>
    <property type="match status" value="1"/>
</dbReference>
<dbReference type="Gene3D" id="3.30.70.120">
    <property type="match status" value="1"/>
</dbReference>
<evidence type="ECO:0000313" key="5">
    <source>
        <dbReference type="Proteomes" id="UP000248584"/>
    </source>
</evidence>
<dbReference type="Gene3D" id="3.40.1390.30">
    <property type="entry name" value="NIF3 (NGG1p interacting factor 3)-like"/>
    <property type="match status" value="1"/>
</dbReference>
<dbReference type="Pfam" id="PF01784">
    <property type="entry name" value="DUF34_NIF3"/>
    <property type="match status" value="1"/>
</dbReference>
<dbReference type="InterPro" id="IPR017221">
    <property type="entry name" value="DUF34/NIF3_bac"/>
</dbReference>
<reference evidence="4 5" key="1">
    <citation type="submission" date="2018-06" db="EMBL/GenBank/DDBJ databases">
        <title>Genomic Encyclopedia of Archaeal and Bacterial Type Strains, Phase II (KMG-II): from individual species to whole genera.</title>
        <authorList>
            <person name="Goeker M."/>
        </authorList>
    </citation>
    <scope>NUCLEOTIDE SEQUENCE [LARGE SCALE GENOMIC DNA]</scope>
    <source>
        <strain evidence="4 5">DSM 17205</strain>
    </source>
</reference>
<accession>A0ABX5Q023</accession>
<sequence length="368" mass="41091">MNTVIMKIKDVISHLELLAPRYYAEDFDNTGLLTGDKSDDLKGILVTLDCLENVVEEAIENNCNLIVSFHPIIFSGLKHLQPNDYVRKAVVKAIKNDIAIYATHTALDVAKGGVSYRMAHEMELENLHTLVPKSQLIKKLVTYVPVDKIELVKEALFNAGAGQLGNYSECSFTQNGTGTFKGNKNSNPQLGEKLITQTVEENALSVTFLPHLEAQIMQALTHSHPYEEVSYEITTLENTYQNIGMGVVGQLKEELSVEDFLKKTKSVFKTGVVRSSLSRKRNIKKVALLGGSGAFAIKNALQSRADAYITADLKYHDFFQGQDILLCDVGHYESEQFTKNILHEYLTEKFSNFAVLCAKARTNPVNYY</sequence>
<evidence type="ECO:0000313" key="4">
    <source>
        <dbReference type="EMBL" id="PZX43402.1"/>
    </source>
</evidence>
<comment type="similarity">
    <text evidence="1 3">Belongs to the GTP cyclohydrolase I type 2/NIF3 family.</text>
</comment>
<proteinExistence type="inferred from homology"/>
<dbReference type="InterPro" id="IPR002678">
    <property type="entry name" value="DUF34/NIF3"/>
</dbReference>